<evidence type="ECO:0000313" key="2">
    <source>
        <dbReference type="Proteomes" id="UP001208245"/>
    </source>
</evidence>
<name>A0ABT3BMC2_9BACT</name>
<dbReference type="Gene3D" id="3.60.21.10">
    <property type="match status" value="1"/>
</dbReference>
<comment type="caution">
    <text evidence="1">The sequence shown here is derived from an EMBL/GenBank/DDBJ whole genome shotgun (WGS) entry which is preliminary data.</text>
</comment>
<sequence>MKILMLGDVFSKQGRISLQKEIPIMKKEYGVDFVIANAENTTHGKGLNLRHFEELQSYGVDVFTMGNHTWDQDEIFEMLKTKNNLIRPANIELSHPYAEFGYGSRVFQVKNLRVRVTNLLGLSIDMKGLQSNPFLCLDEIVAKNNCDIHIVDFHAETTSEKNALFLDFKNKVTILYGTHTHVPTNDARIYEDTAFQTDLGMCGPSNSIIGAEPAEIIERFRNPNKRFILTPSNNPYVFCGIVVEIDEKTMKPIHIESIVRYQKPPKK</sequence>
<keyword evidence="2" id="KW-1185">Reference proteome</keyword>
<dbReference type="Pfam" id="PF13277">
    <property type="entry name" value="YmdB"/>
    <property type="match status" value="1"/>
</dbReference>
<dbReference type="PANTHER" id="PTHR36303">
    <property type="entry name" value="2',3'-CYCLIC-NUCLEOTIDE 2'-PHOSPHODIESTERASE"/>
    <property type="match status" value="1"/>
</dbReference>
<organism evidence="1 2">
    <name type="scientific">Ureaplasma miroungigenitalium</name>
    <dbReference type="NCBI Taxonomy" id="1042321"/>
    <lineage>
        <taxon>Bacteria</taxon>
        <taxon>Bacillati</taxon>
        <taxon>Mycoplasmatota</taxon>
        <taxon>Mycoplasmoidales</taxon>
        <taxon>Mycoplasmoidaceae</taxon>
        <taxon>Ureaplasma</taxon>
    </lineage>
</organism>
<dbReference type="Proteomes" id="UP001208245">
    <property type="component" value="Unassembled WGS sequence"/>
</dbReference>
<protein>
    <submittedName>
        <fullName evidence="1">TIGR00282 family metallophosphoesterase</fullName>
    </submittedName>
</protein>
<gene>
    <name evidence="1" type="ORF">OF376_01095</name>
</gene>
<dbReference type="InterPro" id="IPR029052">
    <property type="entry name" value="Metallo-depent_PP-like"/>
</dbReference>
<reference evidence="1 2" key="1">
    <citation type="journal article" date="2020" name="Int. J. Syst. Evol. Microbiol.">
        <title>Ureaplasma miroungigenitalium sp. nov. isolated from northern elephant seals (Mirounga angustirostris) and Ureaplasma zalophigenitalium sp. nov. isolated from California sea lions (Zalophus californianus).</title>
        <authorList>
            <person name="Volokhov D.V."/>
            <person name="Gulland F.M."/>
            <person name="Gao Y."/>
            <person name="Chizhikov V.E."/>
        </authorList>
    </citation>
    <scope>NUCLEOTIDE SEQUENCE [LARGE SCALE GENOMIC DNA]</scope>
    <source>
        <strain evidence="1 2">ES3182-GEN</strain>
    </source>
</reference>
<dbReference type="SUPFAM" id="SSF56300">
    <property type="entry name" value="Metallo-dependent phosphatases"/>
    <property type="match status" value="1"/>
</dbReference>
<dbReference type="NCBIfam" id="TIGR00282">
    <property type="entry name" value="TIGR00282 family metallophosphoesterase"/>
    <property type="match status" value="1"/>
</dbReference>
<evidence type="ECO:0000313" key="1">
    <source>
        <dbReference type="EMBL" id="MCV3728371.1"/>
    </source>
</evidence>
<dbReference type="InterPro" id="IPR005235">
    <property type="entry name" value="YmdB-like"/>
</dbReference>
<dbReference type="EMBL" id="JAOXHL010000001">
    <property type="protein sequence ID" value="MCV3728371.1"/>
    <property type="molecule type" value="Genomic_DNA"/>
</dbReference>
<dbReference type="RefSeq" id="WP_263821695.1">
    <property type="nucleotide sequence ID" value="NZ_JAOXHK010000002.1"/>
</dbReference>
<proteinExistence type="predicted"/>
<dbReference type="PANTHER" id="PTHR36303:SF1">
    <property type="entry name" value="2',3'-CYCLIC-NUCLEOTIDE 2'-PHOSPHODIESTERASE"/>
    <property type="match status" value="1"/>
</dbReference>
<dbReference type="PIRSF" id="PIRSF004789">
    <property type="entry name" value="DR1281"/>
    <property type="match status" value="1"/>
</dbReference>
<accession>A0ABT3BMC2</accession>